<dbReference type="Proteomes" id="UP000000370">
    <property type="component" value="Chromosome"/>
</dbReference>
<dbReference type="EMBL" id="CP000885">
    <property type="protein sequence ID" value="ABX41341.1"/>
    <property type="molecule type" value="Genomic_DNA"/>
</dbReference>
<organism evidence="1 2">
    <name type="scientific">Lachnoclostridium phytofermentans (strain ATCC 700394 / DSM 18823 / ISDg)</name>
    <name type="common">Clostridium phytofermentans</name>
    <dbReference type="NCBI Taxonomy" id="357809"/>
    <lineage>
        <taxon>Bacteria</taxon>
        <taxon>Bacillati</taxon>
        <taxon>Bacillota</taxon>
        <taxon>Clostridia</taxon>
        <taxon>Lachnospirales</taxon>
        <taxon>Lachnospiraceae</taxon>
    </lineage>
</organism>
<keyword evidence="2" id="KW-1185">Reference proteome</keyword>
<proteinExistence type="predicted"/>
<dbReference type="AlphaFoldDB" id="A9KLZ8"/>
<dbReference type="eggNOG" id="ENOG502ZAV3">
    <property type="taxonomic scope" value="Bacteria"/>
</dbReference>
<sequence length="384" mass="44672">MVLEVMYAFTDESGNHGFNFDQDGVSTYFIVTAVLITEAKLNAVKNEVEAIRKKYFQTGEIKSSSVAKNHARRLKILDELMKSDFKIFSVVVDKQKIFNDSGLMYKESFYKFVNNLVHKELRYAFKKLVVCADEIGGNDYMKSFCNYVRDNEDIPNLFGEREFYFEDSKNNVLIQLAGFISGTISFEYEKAKKEDAPDYLKILDKKIIRIEHFPRIISKYIIEKSTLSEEHNNEISDICLRHIQGFLCKYEKPADEDQMNQVIVLKYLCSKFLNNDTRKYIPTTELINNLKYRTGKAVSMQYFRTRIIAKLRDEGVIIASSSKGYKIPAKENELYDFINHGTTIIMPMLARLKKCRDNIKIGTDGNLDLFDNSEYKTLKQFFDI</sequence>
<gene>
    <name evidence="1" type="ordered locus">Cphy_0959</name>
</gene>
<dbReference type="Pfam" id="PF12686">
    <property type="entry name" value="DUF3800"/>
    <property type="match status" value="1"/>
</dbReference>
<reference evidence="2" key="1">
    <citation type="submission" date="2007-11" db="EMBL/GenBank/DDBJ databases">
        <title>Complete genome sequence of Clostridium phytofermentans ISDg.</title>
        <authorList>
            <person name="Leschine S.B."/>
            <person name="Warnick T.A."/>
            <person name="Blanchard J.L."/>
            <person name="Schnell D.J."/>
            <person name="Petit E.L."/>
            <person name="LaTouf W.G."/>
            <person name="Copeland A."/>
            <person name="Lucas S."/>
            <person name="Lapidus A."/>
            <person name="Barry K."/>
            <person name="Glavina del Rio T."/>
            <person name="Dalin E."/>
            <person name="Tice H."/>
            <person name="Pitluck S."/>
            <person name="Kiss H."/>
            <person name="Brettin T."/>
            <person name="Bruce D."/>
            <person name="Detter J.C."/>
            <person name="Han C."/>
            <person name="Kuske C."/>
            <person name="Schmutz J."/>
            <person name="Larimer F."/>
            <person name="Land M."/>
            <person name="Hauser L."/>
            <person name="Kyrpides N."/>
            <person name="Kim E.A."/>
            <person name="Richardson P."/>
        </authorList>
    </citation>
    <scope>NUCLEOTIDE SEQUENCE [LARGE SCALE GENOMIC DNA]</scope>
    <source>
        <strain evidence="2">ATCC 700394 / DSM 18823 / ISDg</strain>
    </source>
</reference>
<accession>A9KLZ8</accession>
<evidence type="ECO:0008006" key="3">
    <source>
        <dbReference type="Google" id="ProtNLM"/>
    </source>
</evidence>
<evidence type="ECO:0000313" key="1">
    <source>
        <dbReference type="EMBL" id="ABX41341.1"/>
    </source>
</evidence>
<evidence type="ECO:0000313" key="2">
    <source>
        <dbReference type="Proteomes" id="UP000000370"/>
    </source>
</evidence>
<dbReference type="KEGG" id="cpy:Cphy_0959"/>
<dbReference type="HOGENOM" id="CLU_055762_0_0_9"/>
<protein>
    <recommendedName>
        <fullName evidence="3">DUF3800 domain-containing protein</fullName>
    </recommendedName>
</protein>
<name>A9KLZ8_LACP7</name>
<dbReference type="InterPro" id="IPR024524">
    <property type="entry name" value="DUF3800"/>
</dbReference>